<evidence type="ECO:0000256" key="10">
    <source>
        <dbReference type="ARBA" id="ARBA00023136"/>
    </source>
</evidence>
<evidence type="ECO:0000313" key="17">
    <source>
        <dbReference type="EMBL" id="MEE6263838.1"/>
    </source>
</evidence>
<evidence type="ECO:0000256" key="6">
    <source>
        <dbReference type="ARBA" id="ARBA00022475"/>
    </source>
</evidence>
<keyword evidence="9 14" id="KW-1133">Transmembrane helix</keyword>
<accession>A0ABU7S511</accession>
<dbReference type="RefSeq" id="WP_331218633.1">
    <property type="nucleotide sequence ID" value="NZ_JAZGQK010000045.1"/>
</dbReference>
<evidence type="ECO:0000259" key="15">
    <source>
        <dbReference type="Pfam" id="PF12249"/>
    </source>
</evidence>
<evidence type="ECO:0000256" key="2">
    <source>
        <dbReference type="ARBA" id="ARBA00004776"/>
    </source>
</evidence>
<keyword evidence="18" id="KW-1185">Reference proteome</keyword>
<feature type="compositionally biased region" description="Basic and acidic residues" evidence="13">
    <location>
        <begin position="30"/>
        <end position="47"/>
    </location>
</feature>
<evidence type="ECO:0000256" key="4">
    <source>
        <dbReference type="ARBA" id="ARBA00012037"/>
    </source>
</evidence>
<feature type="compositionally biased region" description="Basic and acidic residues" evidence="13">
    <location>
        <begin position="1"/>
        <end position="12"/>
    </location>
</feature>
<evidence type="ECO:0000256" key="7">
    <source>
        <dbReference type="ARBA" id="ARBA00022679"/>
    </source>
</evidence>
<feature type="transmembrane region" description="Helical" evidence="14">
    <location>
        <begin position="274"/>
        <end position="301"/>
    </location>
</feature>
<sequence>MARVLDAADGHPDPAAYPAEPGGSDNDGPDATRNDRAGAAGDDRSDTVEGTGPGNDDPAGGEAGSDRTPKAVTPASDDSDPTVRADRLRRGLLAVRPLLIAAAVAVVVLAIQLLAIVSGDYHPFSGRVQYGLRAGPLLVGAVAVAAVWWARRRGQSWDADLIPALFGGLGALTLLVGLHGTPFDLYALDGDQLFRTAAVTRFGDSWWGGDYTYRDLPAYYAPTYFWLLGRAGDLAGVVPWHMLKYGTIAVTFLAPIVSYLLWRRVVPVRVAALISVVPFLVPGLNETYAWIVLVAFVPWWLQVGHGLSRPGLRRWHPLVLGAIGAVLFTVYYYFFFVIPIALCLHLLWTRRQGRISWGELTRPLTVLGISALGSSPYWAPLAWNFLTSAHFESLNNRWITLNSGRLALPMLEPSVIGVLCLVGLVFLVVTAREALSRALLVLLVSTYVWHAIGFLFLAVSKPLMSFRMRELVPVVLLAAAAMALVRVAGYAHRHLTAIVVWRLAATGGVLLAVFAGDRFVDVVLADIHHAHNRTLPDGQLPAFHRPEAVAWKPAPAQLSRIIDARYQGPDRPVLLTANSDLLALYPYYGFVQFNANYSHPTGRFKERLAFLGDLGRSTSPAEFAARLRDNPYDRIDAIVLPVKNDKLVFGYRADEFPFGTNPREISLPRNLVQPEHFDITTVDGTLVAVLRPATSGG</sequence>
<feature type="transmembrane region" description="Helical" evidence="14">
    <location>
        <begin position="97"/>
        <end position="118"/>
    </location>
</feature>
<protein>
    <recommendedName>
        <fullName evidence="5">Galactan 5-O-arabinofuranosyltransferase</fullName>
        <ecNumber evidence="4">2.4.2.46</ecNumber>
    </recommendedName>
    <alternativeName>
        <fullName evidence="11">Arabinofuranosyltransferase AftA</fullName>
    </alternativeName>
</protein>
<feature type="transmembrane region" description="Helical" evidence="14">
    <location>
        <begin position="161"/>
        <end position="180"/>
    </location>
</feature>
<evidence type="ECO:0000256" key="8">
    <source>
        <dbReference type="ARBA" id="ARBA00022692"/>
    </source>
</evidence>
<comment type="subcellular location">
    <subcellularLocation>
        <location evidence="1">Cell membrane</location>
        <topology evidence="1">Multi-pass membrane protein</topology>
    </subcellularLocation>
</comment>
<organism evidence="17 18">
    <name type="scientific">Plantactinospora sonchi</name>
    <dbReference type="NCBI Taxonomy" id="1544735"/>
    <lineage>
        <taxon>Bacteria</taxon>
        <taxon>Bacillati</taxon>
        <taxon>Actinomycetota</taxon>
        <taxon>Actinomycetes</taxon>
        <taxon>Micromonosporales</taxon>
        <taxon>Micromonosporaceae</taxon>
        <taxon>Plantactinospora</taxon>
    </lineage>
</organism>
<evidence type="ECO:0000256" key="5">
    <source>
        <dbReference type="ARBA" id="ARBA00020482"/>
    </source>
</evidence>
<evidence type="ECO:0000256" key="3">
    <source>
        <dbReference type="ARBA" id="ARBA00009655"/>
    </source>
</evidence>
<dbReference type="InterPro" id="IPR020959">
    <property type="entry name" value="ArabinofuranosylTrfase_AftA_C"/>
</dbReference>
<evidence type="ECO:0000256" key="12">
    <source>
        <dbReference type="ARBA" id="ARBA00034030"/>
    </source>
</evidence>
<proteinExistence type="inferred from homology"/>
<feature type="transmembrane region" description="Helical" evidence="14">
    <location>
        <begin position="414"/>
        <end position="431"/>
    </location>
</feature>
<feature type="transmembrane region" description="Helical" evidence="14">
    <location>
        <begin position="360"/>
        <end position="379"/>
    </location>
</feature>
<evidence type="ECO:0000259" key="16">
    <source>
        <dbReference type="Pfam" id="PF12250"/>
    </source>
</evidence>
<keyword evidence="6" id="KW-1003">Cell membrane</keyword>
<keyword evidence="7" id="KW-0808">Transferase</keyword>
<dbReference type="InterPro" id="IPR020963">
    <property type="entry name" value="ArabinofuranosylTrfase_AftA_N"/>
</dbReference>
<feature type="transmembrane region" description="Helical" evidence="14">
    <location>
        <begin position="242"/>
        <end position="262"/>
    </location>
</feature>
<feature type="transmembrane region" description="Helical" evidence="14">
    <location>
        <begin position="495"/>
        <end position="515"/>
    </location>
</feature>
<gene>
    <name evidence="17" type="ORF">V1633_35860</name>
</gene>
<feature type="transmembrane region" description="Helical" evidence="14">
    <location>
        <begin position="130"/>
        <end position="149"/>
    </location>
</feature>
<reference evidence="17 18" key="1">
    <citation type="submission" date="2024-01" db="EMBL/GenBank/DDBJ databases">
        <title>Genome insights into Plantactinospora sonchi sp. nov.</title>
        <authorList>
            <person name="Wang L."/>
        </authorList>
    </citation>
    <scope>NUCLEOTIDE SEQUENCE [LARGE SCALE GENOMIC DNA]</scope>
    <source>
        <strain evidence="17 18">NEAU-QY2</strain>
    </source>
</reference>
<evidence type="ECO:0000256" key="9">
    <source>
        <dbReference type="ARBA" id="ARBA00022989"/>
    </source>
</evidence>
<dbReference type="EMBL" id="JAZGQK010000045">
    <property type="protein sequence ID" value="MEE6263838.1"/>
    <property type="molecule type" value="Genomic_DNA"/>
</dbReference>
<feature type="region of interest" description="Disordered" evidence="13">
    <location>
        <begin position="1"/>
        <end position="83"/>
    </location>
</feature>
<evidence type="ECO:0000256" key="14">
    <source>
        <dbReference type="SAM" id="Phobius"/>
    </source>
</evidence>
<evidence type="ECO:0000256" key="13">
    <source>
        <dbReference type="SAM" id="MobiDB-lite"/>
    </source>
</evidence>
<keyword evidence="8 14" id="KW-0812">Transmembrane</keyword>
<evidence type="ECO:0000256" key="11">
    <source>
        <dbReference type="ARBA" id="ARBA00033184"/>
    </source>
</evidence>
<feature type="domain" description="Arabinofuranosyltransferase AftA C-terminal" evidence="15">
    <location>
        <begin position="527"/>
        <end position="682"/>
    </location>
</feature>
<comment type="caution">
    <text evidence="17">The sequence shown here is derived from an EMBL/GenBank/DDBJ whole genome shotgun (WGS) entry which is preliminary data.</text>
</comment>
<name>A0ABU7S511_9ACTN</name>
<feature type="transmembrane region" description="Helical" evidence="14">
    <location>
        <begin position="471"/>
        <end position="488"/>
    </location>
</feature>
<comment type="catalytic activity">
    <reaction evidence="12">
        <text>Adds an alpha-D-arabinofuranosyl group from trans,octacis-decaprenylphospho-beta-D-arabinofuranose at the 5-O-position of the eighth, tenth and twelfth galactofuranose unit of the galactofuranan chain of [beta-D-galactofuranosyl-(1-&gt;5)-beta-D-galactofuranosyl-(1-&gt;6)]14-beta-D-galactofuranosyl-(1-&gt;5)-beta-D-galactofuranosyl-(1-&gt;4)-alpha-L-rhamnopyranosyl-(1-&gt;3)-N-acetyl-alpha-D-glucosaminyl-diphospho-trans,octacis-decaprenol.</text>
        <dbReference type="EC" id="2.4.2.46"/>
    </reaction>
</comment>
<comment type="pathway">
    <text evidence="2">Cell wall biogenesis; cell wall polysaccharide biosynthesis.</text>
</comment>
<feature type="transmembrane region" description="Helical" evidence="14">
    <location>
        <begin position="438"/>
        <end position="459"/>
    </location>
</feature>
<evidence type="ECO:0000256" key="1">
    <source>
        <dbReference type="ARBA" id="ARBA00004651"/>
    </source>
</evidence>
<dbReference type="Pfam" id="PF12250">
    <property type="entry name" value="AftA_N"/>
    <property type="match status" value="1"/>
</dbReference>
<dbReference type="Pfam" id="PF12249">
    <property type="entry name" value="AftA_C"/>
    <property type="match status" value="1"/>
</dbReference>
<keyword evidence="10 14" id="KW-0472">Membrane</keyword>
<feature type="transmembrane region" description="Helical" evidence="14">
    <location>
        <begin position="321"/>
        <end position="348"/>
    </location>
</feature>
<evidence type="ECO:0000313" key="18">
    <source>
        <dbReference type="Proteomes" id="UP001332243"/>
    </source>
</evidence>
<comment type="similarity">
    <text evidence="3">Belongs to the glycosyltransferase 85 family.</text>
</comment>
<dbReference type="Proteomes" id="UP001332243">
    <property type="component" value="Unassembled WGS sequence"/>
</dbReference>
<dbReference type="EC" id="2.4.2.46" evidence="4"/>
<feature type="domain" description="Arabinofuranosyltransferase AftA N-terminal" evidence="16">
    <location>
        <begin position="98"/>
        <end position="488"/>
    </location>
</feature>